<proteinExistence type="predicted"/>
<evidence type="ECO:0000313" key="3">
    <source>
        <dbReference type="Proteomes" id="UP000288805"/>
    </source>
</evidence>
<accession>A0A438GDA9</accession>
<evidence type="ECO:0000259" key="1">
    <source>
        <dbReference type="Pfam" id="PF14111"/>
    </source>
</evidence>
<feature type="domain" description="DUF4283" evidence="1">
    <location>
        <begin position="198"/>
        <end position="281"/>
    </location>
</feature>
<dbReference type="InterPro" id="IPR025558">
    <property type="entry name" value="DUF4283"/>
</dbReference>
<name>A0A438GDA9_VITVI</name>
<dbReference type="Pfam" id="PF14111">
    <property type="entry name" value="DUF4283"/>
    <property type="match status" value="1"/>
</dbReference>
<comment type="caution">
    <text evidence="2">The sequence shown here is derived from an EMBL/GenBank/DDBJ whole genome shotgun (WGS) entry which is preliminary data.</text>
</comment>
<dbReference type="Proteomes" id="UP000288805">
    <property type="component" value="Unassembled WGS sequence"/>
</dbReference>
<dbReference type="EMBL" id="QGNW01000471">
    <property type="protein sequence ID" value="RVW70171.1"/>
    <property type="molecule type" value="Genomic_DNA"/>
</dbReference>
<dbReference type="AlphaFoldDB" id="A0A438GDA9"/>
<organism evidence="2 3">
    <name type="scientific">Vitis vinifera</name>
    <name type="common">Grape</name>
    <dbReference type="NCBI Taxonomy" id="29760"/>
    <lineage>
        <taxon>Eukaryota</taxon>
        <taxon>Viridiplantae</taxon>
        <taxon>Streptophyta</taxon>
        <taxon>Embryophyta</taxon>
        <taxon>Tracheophyta</taxon>
        <taxon>Spermatophyta</taxon>
        <taxon>Magnoliopsida</taxon>
        <taxon>eudicotyledons</taxon>
        <taxon>Gunneridae</taxon>
        <taxon>Pentapetalae</taxon>
        <taxon>rosids</taxon>
        <taxon>Vitales</taxon>
        <taxon>Vitaceae</taxon>
        <taxon>Viteae</taxon>
        <taxon>Vitis</taxon>
    </lineage>
</organism>
<sequence length="294" mass="32994">MENSPKDTMTVVSPDGKCWFGVESKTFEISVDEAKGKVLGTVCKRSPNFSSWIHFSGKGFSFLLEGVETCCSLKVGERFKKAWMEGGRRYQLELRSNKAGRFLFCTVWDVEGKKFSLAFLEGRGVVGGWQLLVGKLRSLGFSSAQRDEEHSASPSGGRSLNGASVGKKDLFLEIDLSDSTKIQNAVWLETKNEVIDSNKEVLRRSLVGRWGSSVQPPFLGYLKSWAQSIWMLRGHLRLALLGGPFILFEFEDVVEAERVLYSKVKWFKGKCLLLDWWNPSLVVSQRTGRAEKCG</sequence>
<evidence type="ECO:0000313" key="2">
    <source>
        <dbReference type="EMBL" id="RVW70171.1"/>
    </source>
</evidence>
<reference evidence="2 3" key="1">
    <citation type="journal article" date="2018" name="PLoS Genet.">
        <title>Population sequencing reveals clonal diversity and ancestral inbreeding in the grapevine cultivar Chardonnay.</title>
        <authorList>
            <person name="Roach M.J."/>
            <person name="Johnson D.L."/>
            <person name="Bohlmann J."/>
            <person name="van Vuuren H.J."/>
            <person name="Jones S.J."/>
            <person name="Pretorius I.S."/>
            <person name="Schmidt S.A."/>
            <person name="Borneman A.R."/>
        </authorList>
    </citation>
    <scope>NUCLEOTIDE SEQUENCE [LARGE SCALE GENOMIC DNA]</scope>
    <source>
        <strain evidence="3">cv. Chardonnay</strain>
        <tissue evidence="2">Leaf</tissue>
    </source>
</reference>
<protein>
    <recommendedName>
        <fullName evidence="1">DUF4283 domain-containing protein</fullName>
    </recommendedName>
</protein>
<gene>
    <name evidence="2" type="ORF">CK203_057149</name>
</gene>